<dbReference type="eggNOG" id="COG0845">
    <property type="taxonomic scope" value="Bacteria"/>
</dbReference>
<dbReference type="GO" id="GO:1990281">
    <property type="term" value="C:efflux pump complex"/>
    <property type="evidence" value="ECO:0007669"/>
    <property type="project" value="TreeGrafter"/>
</dbReference>
<dbReference type="Gene3D" id="2.40.420.20">
    <property type="match status" value="1"/>
</dbReference>
<dbReference type="STRING" id="1423775.FD03_GL000752"/>
<evidence type="ECO:0000256" key="1">
    <source>
        <dbReference type="SAM" id="Coils"/>
    </source>
</evidence>
<feature type="coiled-coil region" evidence="1">
    <location>
        <begin position="78"/>
        <end position="105"/>
    </location>
</feature>
<gene>
    <name evidence="2" type="ORF">FD03_GL000752</name>
</gene>
<protein>
    <submittedName>
        <fullName evidence="2">ABC transporter ATP-binding protein</fullName>
    </submittedName>
</protein>
<organism evidence="2 3">
    <name type="scientific">Companilactobacillus nodensis DSM 19682 = JCM 14932 = NBRC 107160</name>
    <dbReference type="NCBI Taxonomy" id="1423775"/>
    <lineage>
        <taxon>Bacteria</taxon>
        <taxon>Bacillati</taxon>
        <taxon>Bacillota</taxon>
        <taxon>Bacilli</taxon>
        <taxon>Lactobacillales</taxon>
        <taxon>Lactobacillaceae</taxon>
        <taxon>Companilactobacillus</taxon>
    </lineage>
</organism>
<accession>A0A0R1KCY6</accession>
<name>A0A0R1KCY6_9LACO</name>
<sequence length="288" mass="32117">MAIIAIAVIVGKSNDDQNDKYNTYTVKSEQTDNFTGVVQADQKHAVSDEPKADDETLASSNVRNGEEVIKGQVLFTFYRNMSSEIASANLEIRQAQLAIQQLNTTTDKNTDYQIELAKDQAVLGDAQDKLNKLTKAQSRTVLAPTAGLYFKDSEGRSFVYGTPIIEGNVNEFSLDKIKKGKSVTVIKNNGDKIKGTYGSKDKIPYNNGAVSYYHFQVNTDETLTYGMHVQIQNKTRGFKIPKTAVKSGDTVYVVKNDKKHRRVLDLTKYDNNYYVKKGIKAGDKLVLF</sequence>
<comment type="caution">
    <text evidence="2">The sequence shown here is derived from an EMBL/GenBank/DDBJ whole genome shotgun (WGS) entry which is preliminary data.</text>
</comment>
<dbReference type="PANTHER" id="PTHR30469:SF11">
    <property type="entry name" value="BLL4320 PROTEIN"/>
    <property type="match status" value="1"/>
</dbReference>
<dbReference type="PATRIC" id="fig|1423775.4.peg.769"/>
<dbReference type="GO" id="GO:0015562">
    <property type="term" value="F:efflux transmembrane transporter activity"/>
    <property type="evidence" value="ECO:0007669"/>
    <property type="project" value="TreeGrafter"/>
</dbReference>
<keyword evidence="2" id="KW-0547">Nucleotide-binding</keyword>
<dbReference type="AlphaFoldDB" id="A0A0R1KCY6"/>
<dbReference type="GO" id="GO:0005524">
    <property type="term" value="F:ATP binding"/>
    <property type="evidence" value="ECO:0007669"/>
    <property type="project" value="UniProtKB-KW"/>
</dbReference>
<keyword evidence="1" id="KW-0175">Coiled coil</keyword>
<reference evidence="2 3" key="1">
    <citation type="journal article" date="2015" name="Genome Announc.">
        <title>Expanding the biotechnology potential of lactobacilli through comparative genomics of 213 strains and associated genera.</title>
        <authorList>
            <person name="Sun Z."/>
            <person name="Harris H.M."/>
            <person name="McCann A."/>
            <person name="Guo C."/>
            <person name="Argimon S."/>
            <person name="Zhang W."/>
            <person name="Yang X."/>
            <person name="Jeffery I.B."/>
            <person name="Cooney J.C."/>
            <person name="Kagawa T.F."/>
            <person name="Liu W."/>
            <person name="Song Y."/>
            <person name="Salvetti E."/>
            <person name="Wrobel A."/>
            <person name="Rasinkangas P."/>
            <person name="Parkhill J."/>
            <person name="Rea M.C."/>
            <person name="O'Sullivan O."/>
            <person name="Ritari J."/>
            <person name="Douillard F.P."/>
            <person name="Paul Ross R."/>
            <person name="Yang R."/>
            <person name="Briner A.E."/>
            <person name="Felis G.E."/>
            <person name="de Vos W.M."/>
            <person name="Barrangou R."/>
            <person name="Klaenhammer T.R."/>
            <person name="Caufield P.W."/>
            <person name="Cui Y."/>
            <person name="Zhang H."/>
            <person name="O'Toole P.W."/>
        </authorList>
    </citation>
    <scope>NUCLEOTIDE SEQUENCE [LARGE SCALE GENOMIC DNA]</scope>
    <source>
        <strain evidence="2 3">DSM 19682</strain>
    </source>
</reference>
<evidence type="ECO:0000313" key="2">
    <source>
        <dbReference type="EMBL" id="KRK81160.1"/>
    </source>
</evidence>
<proteinExistence type="predicted"/>
<keyword evidence="2" id="KW-0067">ATP-binding</keyword>
<dbReference type="EMBL" id="AZDZ01000001">
    <property type="protein sequence ID" value="KRK81160.1"/>
    <property type="molecule type" value="Genomic_DNA"/>
</dbReference>
<evidence type="ECO:0000313" key="3">
    <source>
        <dbReference type="Proteomes" id="UP000051248"/>
    </source>
</evidence>
<keyword evidence="3" id="KW-1185">Reference proteome</keyword>
<dbReference type="Proteomes" id="UP000051248">
    <property type="component" value="Unassembled WGS sequence"/>
</dbReference>
<dbReference type="PANTHER" id="PTHR30469">
    <property type="entry name" value="MULTIDRUG RESISTANCE PROTEIN MDTA"/>
    <property type="match status" value="1"/>
</dbReference>